<keyword evidence="1" id="KW-1133">Transmembrane helix</keyword>
<name>A0A8D5ZPL4_9BACL</name>
<dbReference type="AlphaFoldDB" id="A0A8D5ZPL4"/>
<feature type="transmembrane region" description="Helical" evidence="1">
    <location>
        <begin position="12"/>
        <end position="35"/>
    </location>
</feature>
<evidence type="ECO:0000313" key="3">
    <source>
        <dbReference type="Proteomes" id="UP000677436"/>
    </source>
</evidence>
<feature type="transmembrane region" description="Helical" evidence="1">
    <location>
        <begin position="82"/>
        <end position="102"/>
    </location>
</feature>
<keyword evidence="1" id="KW-0812">Transmembrane</keyword>
<protein>
    <submittedName>
        <fullName evidence="2">Uncharacterized protein</fullName>
    </submittedName>
</protein>
<gene>
    <name evidence="2" type="ORF">JIR001_22990</name>
</gene>
<evidence type="ECO:0000313" key="2">
    <source>
        <dbReference type="EMBL" id="BCU82516.1"/>
    </source>
</evidence>
<organism evidence="2 3">
    <name type="scientific">Polycladomyces abyssicola</name>
    <dbReference type="NCBI Taxonomy" id="1125966"/>
    <lineage>
        <taxon>Bacteria</taxon>
        <taxon>Bacillati</taxon>
        <taxon>Bacillota</taxon>
        <taxon>Bacilli</taxon>
        <taxon>Bacillales</taxon>
        <taxon>Thermoactinomycetaceae</taxon>
        <taxon>Polycladomyces</taxon>
    </lineage>
</organism>
<proteinExistence type="predicted"/>
<evidence type="ECO:0000256" key="1">
    <source>
        <dbReference type="SAM" id="Phobius"/>
    </source>
</evidence>
<keyword evidence="3" id="KW-1185">Reference proteome</keyword>
<accession>A0A8D5ZPL4</accession>
<reference evidence="2" key="2">
    <citation type="journal article" date="2021" name="Microbiol. Resour. Announc.">
        <title>Complete Genome Sequence of Polycladomyces abyssicola JIR-001T, Isolated from Hemipelagic Sediment in Deep Seawater.</title>
        <authorList>
            <person name="Tsubouchi T."/>
            <person name="Kaneko Y."/>
        </authorList>
    </citation>
    <scope>NUCLEOTIDE SEQUENCE</scope>
    <source>
        <strain evidence="2">JIR-001</strain>
    </source>
</reference>
<dbReference type="Proteomes" id="UP000677436">
    <property type="component" value="Chromosome"/>
</dbReference>
<feature type="transmembrane region" description="Helical" evidence="1">
    <location>
        <begin position="56"/>
        <end position="76"/>
    </location>
</feature>
<dbReference type="KEGG" id="pabs:JIR001_22990"/>
<reference evidence="2" key="1">
    <citation type="journal article" date="2013" name="Int. J. Syst. Evol. Microbiol.">
        <title>Polycladomyces abyssicola gen. nov., sp. nov., a thermophilic filamentous bacterium isolated from hemipelagic sediment.</title>
        <authorList>
            <person name="Tsubouchi T."/>
            <person name="Shimane Y."/>
            <person name="Mori K."/>
            <person name="Usui K."/>
            <person name="Hiraki T."/>
            <person name="Tame A."/>
            <person name="Uematsu K."/>
            <person name="Maruyama T."/>
            <person name="Hatada Y."/>
        </authorList>
    </citation>
    <scope>NUCLEOTIDE SEQUENCE</scope>
    <source>
        <strain evidence="2">JIR-001</strain>
    </source>
</reference>
<dbReference type="RefSeq" id="WP_212772845.1">
    <property type="nucleotide sequence ID" value="NZ_AP024601.1"/>
</dbReference>
<sequence>MEWLHDFFQALIAGFGRIILTAMILWMVSLIVLLFRELFQPGDIHFRSYLYRVWKWLLWSFEIASYGGVIVAPIIMYRTEEYLKYGMVLFAAIVFSAVLIHLRRNTKLFTWREAEHSKEKTDK</sequence>
<keyword evidence="1" id="KW-0472">Membrane</keyword>
<dbReference type="EMBL" id="AP024601">
    <property type="protein sequence ID" value="BCU82516.1"/>
    <property type="molecule type" value="Genomic_DNA"/>
</dbReference>